<keyword evidence="4 8" id="KW-0547">Nucleotide-binding</keyword>
<keyword evidence="5 8" id="KW-0067">ATP-binding</keyword>
<proteinExistence type="inferred from homology"/>
<dbReference type="InterPro" id="IPR004484">
    <property type="entry name" value="CbiA/CobB_synth"/>
</dbReference>
<feature type="active site" description="Nucleophile" evidence="8">
    <location>
        <position position="327"/>
    </location>
</feature>
<comment type="catalytic activity">
    <reaction evidence="8">
        <text>cob(II)yrinate + 2 L-glutamine + 2 ATP + 2 H2O = cob(II)yrinate a,c diamide + 2 L-glutamate + 2 ADP + 2 phosphate + 2 H(+)</text>
        <dbReference type="Rhea" id="RHEA:26289"/>
        <dbReference type="ChEBI" id="CHEBI:15377"/>
        <dbReference type="ChEBI" id="CHEBI:15378"/>
        <dbReference type="ChEBI" id="CHEBI:29985"/>
        <dbReference type="ChEBI" id="CHEBI:30616"/>
        <dbReference type="ChEBI" id="CHEBI:43474"/>
        <dbReference type="ChEBI" id="CHEBI:58359"/>
        <dbReference type="ChEBI" id="CHEBI:58537"/>
        <dbReference type="ChEBI" id="CHEBI:58894"/>
        <dbReference type="ChEBI" id="CHEBI:456216"/>
        <dbReference type="EC" id="6.3.5.11"/>
    </reaction>
</comment>
<dbReference type="HAMAP" id="MF_00027">
    <property type="entry name" value="CobB_CbiA"/>
    <property type="match status" value="1"/>
</dbReference>
<evidence type="ECO:0000259" key="10">
    <source>
        <dbReference type="Pfam" id="PF07685"/>
    </source>
</evidence>
<evidence type="ECO:0000256" key="1">
    <source>
        <dbReference type="ARBA" id="ARBA00001946"/>
    </source>
</evidence>
<dbReference type="NCBIfam" id="TIGR00379">
    <property type="entry name" value="cobB"/>
    <property type="match status" value="1"/>
</dbReference>
<evidence type="ECO:0000259" key="9">
    <source>
        <dbReference type="Pfam" id="PF01656"/>
    </source>
</evidence>
<dbReference type="CDD" id="cd05388">
    <property type="entry name" value="CobB_N"/>
    <property type="match status" value="1"/>
</dbReference>
<dbReference type="SUPFAM" id="SSF52317">
    <property type="entry name" value="Class I glutamine amidotransferase-like"/>
    <property type="match status" value="1"/>
</dbReference>
<keyword evidence="7 8" id="KW-0315">Glutamine amidotransferase</keyword>
<comment type="miscellaneous">
    <text evidence="8">The a and c carboxylates of cobyrinate are activated for nucleophilic attack via formation of a phosphorylated intermediate by ATP. CbiA catalyzes first the amidation of the c-carboxylate, and then that of the a-carboxylate.</text>
</comment>
<dbReference type="PROSITE" id="PS51274">
    <property type="entry name" value="GATASE_COBBQ"/>
    <property type="match status" value="1"/>
</dbReference>
<keyword evidence="6 8" id="KW-0460">Magnesium</keyword>
<dbReference type="Gene3D" id="3.40.50.880">
    <property type="match status" value="1"/>
</dbReference>
<comment type="pathway">
    <text evidence="8">Cofactor biosynthesis; adenosylcobalamin biosynthesis; cob(II)yrinate a,c-diamide from sirohydrochlorin (anaerobic route): step 10/10.</text>
</comment>
<sequence length="443" mass="49373">MMCHLLIGAASSGSGKTTFTLGLLRALKNRSFKVQPFKCGPDYIDTRHHRMAAGNPSVNLDLFMMSEAHVRDLYAGYAEKADVAVTEGVMGLFDGYDGMKGSSAEIACMLKIPVVLIVNAKSTAYSVAPLLYGFKHFDKQVQIVGAVFNFVASESHYSFLKQACEDAGVEALGYLPKCADVEIPSRHLGLSLDEDFCFEEFADRVAELVEKHVNIDRLLELTKPVETVAVPTSAGRRTYNRESSFPIAIARDAAFNFMYEANIRYLHHLGEVTYFSPLTDTSLPEAGFVYLPGGYPELYLAALSANKPMLQSIRRYAENGGKLLAECGGMMYLCDEIRDKNGDVYPMAGVLHQSATMENMKLRLGYRTLLYNDARLKGHEFHYSRLVEQNNPLPSCAVAYTAKGVETDTPLYRYKNVWAGYTHLYWADPAGNEWFTNYLFGKE</sequence>
<protein>
    <recommendedName>
        <fullName evidence="8">Cobyrinate a,c-diamide synthase</fullName>
        <ecNumber evidence="8">6.3.5.11</ecNumber>
    </recommendedName>
    <alternativeName>
        <fullName evidence="8">Cobyrinic acid a,c-diamide synthetase</fullName>
    </alternativeName>
</protein>
<dbReference type="Pfam" id="PF07685">
    <property type="entry name" value="GATase_3"/>
    <property type="match status" value="1"/>
</dbReference>
<keyword evidence="2 8" id="KW-0169">Cobalamin biosynthesis</keyword>
<name>A0ABR7DQT4_9BACT</name>
<dbReference type="RefSeq" id="WP_186930426.1">
    <property type="nucleotide sequence ID" value="NZ_JACOOJ010000023.1"/>
</dbReference>
<dbReference type="SUPFAM" id="SSF52540">
    <property type="entry name" value="P-loop containing nucleoside triphosphate hydrolases"/>
    <property type="match status" value="1"/>
</dbReference>
<comment type="similarity">
    <text evidence="8">Belongs to the CobB/CbiA family.</text>
</comment>
<evidence type="ECO:0000256" key="8">
    <source>
        <dbReference type="HAMAP-Rule" id="MF_00027"/>
    </source>
</evidence>
<dbReference type="Pfam" id="PF01656">
    <property type="entry name" value="CbiA"/>
    <property type="match status" value="1"/>
</dbReference>
<organism evidence="11 12">
    <name type="scientific">Parabacteroides hominis</name>
    <dbReference type="NCBI Taxonomy" id="2763057"/>
    <lineage>
        <taxon>Bacteria</taxon>
        <taxon>Pseudomonadati</taxon>
        <taxon>Bacteroidota</taxon>
        <taxon>Bacteroidia</taxon>
        <taxon>Bacteroidales</taxon>
        <taxon>Tannerellaceae</taxon>
        <taxon>Parabacteroides</taxon>
    </lineage>
</organism>
<comment type="domain">
    <text evidence="8">Comprises of two domains. The C-terminal domain contains the binding site for glutamine and catalyzes the hydrolysis of this substrate to glutamate and ammonia. The N-terminal domain is anticipated to bind ATP and cobyrinate and catalyzes the ultimate synthesis of the diamide product. The ammonia produced via the glutaminase domain is probably translocated to the adjacent domain via a molecular tunnel, where it reacts with an activated intermediate.</text>
</comment>
<dbReference type="InterPro" id="IPR011698">
    <property type="entry name" value="GATase_3"/>
</dbReference>
<evidence type="ECO:0000256" key="7">
    <source>
        <dbReference type="ARBA" id="ARBA00022962"/>
    </source>
</evidence>
<dbReference type="InterPro" id="IPR029062">
    <property type="entry name" value="Class_I_gatase-like"/>
</dbReference>
<evidence type="ECO:0000256" key="2">
    <source>
        <dbReference type="ARBA" id="ARBA00022573"/>
    </source>
</evidence>
<dbReference type="PANTHER" id="PTHR43873">
    <property type="entry name" value="COBYRINATE A,C-DIAMIDE SYNTHASE"/>
    <property type="match status" value="1"/>
</dbReference>
<feature type="site" description="Increases nucleophilicity of active site Cys" evidence="8">
    <location>
        <position position="423"/>
    </location>
</feature>
<feature type="domain" description="CobQ/CobB/MinD/ParA nucleotide binding" evidence="9">
    <location>
        <begin position="8"/>
        <end position="188"/>
    </location>
</feature>
<evidence type="ECO:0000256" key="4">
    <source>
        <dbReference type="ARBA" id="ARBA00022741"/>
    </source>
</evidence>
<comment type="cofactor">
    <cofactor evidence="1 8">
        <name>Mg(2+)</name>
        <dbReference type="ChEBI" id="CHEBI:18420"/>
    </cofactor>
</comment>
<dbReference type="NCBIfam" id="NF002204">
    <property type="entry name" value="PRK01077.1"/>
    <property type="match status" value="1"/>
</dbReference>
<evidence type="ECO:0000256" key="5">
    <source>
        <dbReference type="ARBA" id="ARBA00022840"/>
    </source>
</evidence>
<gene>
    <name evidence="8" type="primary">cbiA</name>
    <name evidence="11" type="ORF">H8S65_13175</name>
</gene>
<dbReference type="InterPro" id="IPR027417">
    <property type="entry name" value="P-loop_NTPase"/>
</dbReference>
<evidence type="ECO:0000256" key="6">
    <source>
        <dbReference type="ARBA" id="ARBA00022842"/>
    </source>
</evidence>
<reference evidence="11 12" key="1">
    <citation type="submission" date="2020-08" db="EMBL/GenBank/DDBJ databases">
        <title>Genome public.</title>
        <authorList>
            <person name="Liu C."/>
            <person name="Sun Q."/>
        </authorList>
    </citation>
    <scope>NUCLEOTIDE SEQUENCE [LARGE SCALE GENOMIC DNA]</scope>
    <source>
        <strain evidence="11 12">NSJ-79</strain>
    </source>
</reference>
<dbReference type="EC" id="6.3.5.11" evidence="8"/>
<keyword evidence="3 8" id="KW-0436">Ligase</keyword>
<dbReference type="PANTHER" id="PTHR43873:SF1">
    <property type="entry name" value="COBYRINATE A,C-DIAMIDE SYNTHASE"/>
    <property type="match status" value="1"/>
</dbReference>
<evidence type="ECO:0000313" key="12">
    <source>
        <dbReference type="Proteomes" id="UP000651475"/>
    </source>
</evidence>
<evidence type="ECO:0000256" key="3">
    <source>
        <dbReference type="ARBA" id="ARBA00022598"/>
    </source>
</evidence>
<dbReference type="Gene3D" id="3.40.50.300">
    <property type="entry name" value="P-loop containing nucleotide triphosphate hydrolases"/>
    <property type="match status" value="1"/>
</dbReference>
<keyword evidence="12" id="KW-1185">Reference proteome</keyword>
<dbReference type="Proteomes" id="UP000651475">
    <property type="component" value="Unassembled WGS sequence"/>
</dbReference>
<dbReference type="InterPro" id="IPR002586">
    <property type="entry name" value="CobQ/CobB/MinD/ParA_Nub-bd_dom"/>
</dbReference>
<comment type="function">
    <text evidence="8">Catalyzes the ATP-dependent amidation of the two carboxylate groups at positions a and c of cobyrinate, using either L-glutamine or ammonia as the nitrogen source.</text>
</comment>
<dbReference type="CDD" id="cd03130">
    <property type="entry name" value="GATase1_CobB"/>
    <property type="match status" value="1"/>
</dbReference>
<comment type="caution">
    <text evidence="11">The sequence shown here is derived from an EMBL/GenBank/DDBJ whole genome shotgun (WGS) entry which is preliminary data.</text>
</comment>
<evidence type="ECO:0000313" key="11">
    <source>
        <dbReference type="EMBL" id="MBC5633712.1"/>
    </source>
</evidence>
<feature type="domain" description="CobB/CobQ-like glutamine amidotransferase" evidence="10">
    <location>
        <begin position="247"/>
        <end position="428"/>
    </location>
</feature>
<dbReference type="EMBL" id="JACOOJ010000023">
    <property type="protein sequence ID" value="MBC5633712.1"/>
    <property type="molecule type" value="Genomic_DNA"/>
</dbReference>
<accession>A0ABR7DQT4</accession>